<name>A0A9W6U4F5_9STRA</name>
<dbReference type="OrthoDB" id="124276at2759"/>
<comment type="caution">
    <text evidence="1">The sequence shown here is derived from an EMBL/GenBank/DDBJ whole genome shotgun (WGS) entry which is preliminary data.</text>
</comment>
<dbReference type="EMBL" id="BSXT01000494">
    <property type="protein sequence ID" value="GMF28693.1"/>
    <property type="molecule type" value="Genomic_DNA"/>
</dbReference>
<dbReference type="PANTHER" id="PTHR45023">
    <property type="match status" value="1"/>
</dbReference>
<proteinExistence type="predicted"/>
<sequence length="190" mass="22034">MGKGSEWSTEDTVQLCRSWLETSEDPIRSTGQKENTLFNRIYRPWLENRSTEETEERTEVAITGRLKKLQPEVPKFDGNYAKLMRKERSRWNKTMHIDAAVKSYDERHKQPLGFMEAWKVLRDKPEWTSKQTATVITANMRKAGEEQAVDRPGGQKAAKAAHRSVQQGKNVLLDNARPSTLRCCITKWQR</sequence>
<dbReference type="Proteomes" id="UP001165121">
    <property type="component" value="Unassembled WGS sequence"/>
</dbReference>
<reference evidence="1" key="1">
    <citation type="submission" date="2023-04" db="EMBL/GenBank/DDBJ databases">
        <title>Phytophthora fragariaefolia NBRC 109709.</title>
        <authorList>
            <person name="Ichikawa N."/>
            <person name="Sato H."/>
            <person name="Tonouchi N."/>
        </authorList>
    </citation>
    <scope>NUCLEOTIDE SEQUENCE</scope>
    <source>
        <strain evidence="1">NBRC 109709</strain>
    </source>
</reference>
<gene>
    <name evidence="1" type="ORF">Pfra01_000598900</name>
</gene>
<evidence type="ECO:0000313" key="2">
    <source>
        <dbReference type="Proteomes" id="UP001165121"/>
    </source>
</evidence>
<accession>A0A9W6U4F5</accession>
<evidence type="ECO:0000313" key="1">
    <source>
        <dbReference type="EMBL" id="GMF28693.1"/>
    </source>
</evidence>
<dbReference type="AlphaFoldDB" id="A0A9W6U4F5"/>
<protein>
    <submittedName>
        <fullName evidence="1">Unnamed protein product</fullName>
    </submittedName>
</protein>
<organism evidence="1 2">
    <name type="scientific">Phytophthora fragariaefolia</name>
    <dbReference type="NCBI Taxonomy" id="1490495"/>
    <lineage>
        <taxon>Eukaryota</taxon>
        <taxon>Sar</taxon>
        <taxon>Stramenopiles</taxon>
        <taxon>Oomycota</taxon>
        <taxon>Peronosporomycetes</taxon>
        <taxon>Peronosporales</taxon>
        <taxon>Peronosporaceae</taxon>
        <taxon>Phytophthora</taxon>
    </lineage>
</organism>
<dbReference type="PANTHER" id="PTHR45023:SF4">
    <property type="entry name" value="GLYCINE-RICH PROTEIN-RELATED"/>
    <property type="match status" value="1"/>
</dbReference>
<keyword evidence="2" id="KW-1185">Reference proteome</keyword>